<evidence type="ECO:0000313" key="2">
    <source>
        <dbReference type="Proteomes" id="UP001148737"/>
    </source>
</evidence>
<reference evidence="1" key="1">
    <citation type="submission" date="2022-07" db="EMBL/GenBank/DDBJ databases">
        <title>Genome Sequence of Lecanicillium saksenae.</title>
        <authorList>
            <person name="Buettner E."/>
        </authorList>
    </citation>
    <scope>NUCLEOTIDE SEQUENCE</scope>
    <source>
        <strain evidence="1">VT-O1</strain>
    </source>
</reference>
<organism evidence="1 2">
    <name type="scientific">Lecanicillium saksenae</name>
    <dbReference type="NCBI Taxonomy" id="468837"/>
    <lineage>
        <taxon>Eukaryota</taxon>
        <taxon>Fungi</taxon>
        <taxon>Dikarya</taxon>
        <taxon>Ascomycota</taxon>
        <taxon>Pezizomycotina</taxon>
        <taxon>Sordariomycetes</taxon>
        <taxon>Hypocreomycetidae</taxon>
        <taxon>Hypocreales</taxon>
        <taxon>Cordycipitaceae</taxon>
        <taxon>Lecanicillium</taxon>
    </lineage>
</organism>
<keyword evidence="2" id="KW-1185">Reference proteome</keyword>
<dbReference type="Proteomes" id="UP001148737">
    <property type="component" value="Unassembled WGS sequence"/>
</dbReference>
<comment type="caution">
    <text evidence="1">The sequence shown here is derived from an EMBL/GenBank/DDBJ whole genome shotgun (WGS) entry which is preliminary data.</text>
</comment>
<protein>
    <submittedName>
        <fullName evidence="1">Uncharacterized protein</fullName>
    </submittedName>
</protein>
<gene>
    <name evidence="1" type="ORF">NLG97_g8010</name>
</gene>
<evidence type="ECO:0000313" key="1">
    <source>
        <dbReference type="EMBL" id="KAJ3480692.1"/>
    </source>
</evidence>
<dbReference type="EMBL" id="JANAKD010001326">
    <property type="protein sequence ID" value="KAJ3480692.1"/>
    <property type="molecule type" value="Genomic_DNA"/>
</dbReference>
<proteinExistence type="predicted"/>
<accession>A0ACC1QMQ3</accession>
<name>A0ACC1QMQ3_9HYPO</name>
<sequence length="308" mass="33734">MARTKQTARRIAPSTTSSDDGAADGRLSKFRNAFGKDGAISEFVWKWRCKIFGNADADSDDDSAEEEEAGGDPVTKTMYEGPDSSTWNYNWVDYPPKQISKATAREHGRVAIKVFKVKDHEKQCISGRLPLKYHSIQVQNLAVVSALAPILKKQDYHISETESATFKAPFHVLFFCQDEIKALHNGLAKEDILAPYLKLFVDSMDSVLKDMHTKIDNLGGNGLISFATVWTLFPRGTTVYSTDLESEFLCKVTKADYVTTSGGDSFLQIGVKVLRFNGDSRSSSCGTTRSSTTPTSPACTSASRAAAG</sequence>